<protein>
    <submittedName>
        <fullName evidence="2">Uncharacterized protein</fullName>
    </submittedName>
</protein>
<evidence type="ECO:0000313" key="3">
    <source>
        <dbReference type="Proteomes" id="UP000828390"/>
    </source>
</evidence>
<keyword evidence="1" id="KW-0732">Signal</keyword>
<reference evidence="2" key="2">
    <citation type="submission" date="2020-11" db="EMBL/GenBank/DDBJ databases">
        <authorList>
            <person name="McCartney M.A."/>
            <person name="Auch B."/>
            <person name="Kono T."/>
            <person name="Mallez S."/>
            <person name="Becker A."/>
            <person name="Gohl D.M."/>
            <person name="Silverstein K.A.T."/>
            <person name="Koren S."/>
            <person name="Bechman K.B."/>
            <person name="Herman A."/>
            <person name="Abrahante J.E."/>
            <person name="Garbe J."/>
        </authorList>
    </citation>
    <scope>NUCLEOTIDE SEQUENCE</scope>
    <source>
        <strain evidence="2">Duluth1</strain>
        <tissue evidence="2">Whole animal</tissue>
    </source>
</reference>
<evidence type="ECO:0000313" key="2">
    <source>
        <dbReference type="EMBL" id="KAH3721014.1"/>
    </source>
</evidence>
<comment type="caution">
    <text evidence="2">The sequence shown here is derived from an EMBL/GenBank/DDBJ whole genome shotgun (WGS) entry which is preliminary data.</text>
</comment>
<keyword evidence="3" id="KW-1185">Reference proteome</keyword>
<feature type="chain" id="PRO_5039348645" evidence="1">
    <location>
        <begin position="22"/>
        <end position="55"/>
    </location>
</feature>
<name>A0A9D4CCA7_DREPO</name>
<dbReference type="EMBL" id="JAIWYP010000013">
    <property type="protein sequence ID" value="KAH3721014.1"/>
    <property type="molecule type" value="Genomic_DNA"/>
</dbReference>
<gene>
    <name evidence="2" type="ORF">DPMN_063927</name>
</gene>
<dbReference type="AlphaFoldDB" id="A0A9D4CCA7"/>
<sequence>MIIGSCTVSVLLFACVAGIVGQLTVRTVTTREFRYETACLDKDFGITLSSYNKVG</sequence>
<evidence type="ECO:0000256" key="1">
    <source>
        <dbReference type="SAM" id="SignalP"/>
    </source>
</evidence>
<proteinExistence type="predicted"/>
<accession>A0A9D4CCA7</accession>
<reference evidence="2" key="1">
    <citation type="journal article" date="2019" name="bioRxiv">
        <title>The Genome of the Zebra Mussel, Dreissena polymorpha: A Resource for Invasive Species Research.</title>
        <authorList>
            <person name="McCartney M.A."/>
            <person name="Auch B."/>
            <person name="Kono T."/>
            <person name="Mallez S."/>
            <person name="Zhang Y."/>
            <person name="Obille A."/>
            <person name="Becker A."/>
            <person name="Abrahante J.E."/>
            <person name="Garbe J."/>
            <person name="Badalamenti J.P."/>
            <person name="Herman A."/>
            <person name="Mangelson H."/>
            <person name="Liachko I."/>
            <person name="Sullivan S."/>
            <person name="Sone E.D."/>
            <person name="Koren S."/>
            <person name="Silverstein K.A.T."/>
            <person name="Beckman K.B."/>
            <person name="Gohl D.M."/>
        </authorList>
    </citation>
    <scope>NUCLEOTIDE SEQUENCE</scope>
    <source>
        <strain evidence="2">Duluth1</strain>
        <tissue evidence="2">Whole animal</tissue>
    </source>
</reference>
<organism evidence="2 3">
    <name type="scientific">Dreissena polymorpha</name>
    <name type="common">Zebra mussel</name>
    <name type="synonym">Mytilus polymorpha</name>
    <dbReference type="NCBI Taxonomy" id="45954"/>
    <lineage>
        <taxon>Eukaryota</taxon>
        <taxon>Metazoa</taxon>
        <taxon>Spiralia</taxon>
        <taxon>Lophotrochozoa</taxon>
        <taxon>Mollusca</taxon>
        <taxon>Bivalvia</taxon>
        <taxon>Autobranchia</taxon>
        <taxon>Heteroconchia</taxon>
        <taxon>Euheterodonta</taxon>
        <taxon>Imparidentia</taxon>
        <taxon>Neoheterodontei</taxon>
        <taxon>Myida</taxon>
        <taxon>Dreissenoidea</taxon>
        <taxon>Dreissenidae</taxon>
        <taxon>Dreissena</taxon>
    </lineage>
</organism>
<dbReference type="Proteomes" id="UP000828390">
    <property type="component" value="Unassembled WGS sequence"/>
</dbReference>
<feature type="signal peptide" evidence="1">
    <location>
        <begin position="1"/>
        <end position="21"/>
    </location>
</feature>